<gene>
    <name evidence="1" type="ORF">BS47DRAFT_1272984</name>
</gene>
<keyword evidence="2" id="KW-1185">Reference proteome</keyword>
<name>A0A9P6B5U2_9AGAM</name>
<proteinExistence type="predicted"/>
<dbReference type="AlphaFoldDB" id="A0A9P6B5U2"/>
<comment type="caution">
    <text evidence="1">The sequence shown here is derived from an EMBL/GenBank/DDBJ whole genome shotgun (WGS) entry which is preliminary data.</text>
</comment>
<feature type="non-terminal residue" evidence="1">
    <location>
        <position position="93"/>
    </location>
</feature>
<dbReference type="EMBL" id="MU128927">
    <property type="protein sequence ID" value="KAF9518054.1"/>
    <property type="molecule type" value="Genomic_DNA"/>
</dbReference>
<accession>A0A9P6B5U2</accession>
<dbReference type="OrthoDB" id="2917041at2759"/>
<evidence type="ECO:0000313" key="1">
    <source>
        <dbReference type="EMBL" id="KAF9518054.1"/>
    </source>
</evidence>
<organism evidence="1 2">
    <name type="scientific">Hydnum rufescens UP504</name>
    <dbReference type="NCBI Taxonomy" id="1448309"/>
    <lineage>
        <taxon>Eukaryota</taxon>
        <taxon>Fungi</taxon>
        <taxon>Dikarya</taxon>
        <taxon>Basidiomycota</taxon>
        <taxon>Agaricomycotina</taxon>
        <taxon>Agaricomycetes</taxon>
        <taxon>Cantharellales</taxon>
        <taxon>Hydnaceae</taxon>
        <taxon>Hydnum</taxon>
    </lineage>
</organism>
<protein>
    <submittedName>
        <fullName evidence="1">Uncharacterized protein</fullName>
    </submittedName>
</protein>
<sequence>ANAVNPTTIEGWFALLDKTVKEYNIEPKHTYGFDETGFPIGEGQPPQVAARKHTKTQHSTCGGGRENITVLNTFCADGSCLTPIVIFKAKQLS</sequence>
<feature type="non-terminal residue" evidence="1">
    <location>
        <position position="1"/>
    </location>
</feature>
<reference evidence="1" key="1">
    <citation type="journal article" date="2020" name="Nat. Commun.">
        <title>Large-scale genome sequencing of mycorrhizal fungi provides insights into the early evolution of symbiotic traits.</title>
        <authorList>
            <person name="Miyauchi S."/>
            <person name="Kiss E."/>
            <person name="Kuo A."/>
            <person name="Drula E."/>
            <person name="Kohler A."/>
            <person name="Sanchez-Garcia M."/>
            <person name="Morin E."/>
            <person name="Andreopoulos B."/>
            <person name="Barry K.W."/>
            <person name="Bonito G."/>
            <person name="Buee M."/>
            <person name="Carver A."/>
            <person name="Chen C."/>
            <person name="Cichocki N."/>
            <person name="Clum A."/>
            <person name="Culley D."/>
            <person name="Crous P.W."/>
            <person name="Fauchery L."/>
            <person name="Girlanda M."/>
            <person name="Hayes R.D."/>
            <person name="Keri Z."/>
            <person name="LaButti K."/>
            <person name="Lipzen A."/>
            <person name="Lombard V."/>
            <person name="Magnuson J."/>
            <person name="Maillard F."/>
            <person name="Murat C."/>
            <person name="Nolan M."/>
            <person name="Ohm R.A."/>
            <person name="Pangilinan J."/>
            <person name="Pereira M.F."/>
            <person name="Perotto S."/>
            <person name="Peter M."/>
            <person name="Pfister S."/>
            <person name="Riley R."/>
            <person name="Sitrit Y."/>
            <person name="Stielow J.B."/>
            <person name="Szollosi G."/>
            <person name="Zifcakova L."/>
            <person name="Stursova M."/>
            <person name="Spatafora J.W."/>
            <person name="Tedersoo L."/>
            <person name="Vaario L.M."/>
            <person name="Yamada A."/>
            <person name="Yan M."/>
            <person name="Wang P."/>
            <person name="Xu J."/>
            <person name="Bruns T."/>
            <person name="Baldrian P."/>
            <person name="Vilgalys R."/>
            <person name="Dunand C."/>
            <person name="Henrissat B."/>
            <person name="Grigoriev I.V."/>
            <person name="Hibbett D."/>
            <person name="Nagy L.G."/>
            <person name="Martin F.M."/>
        </authorList>
    </citation>
    <scope>NUCLEOTIDE SEQUENCE</scope>
    <source>
        <strain evidence="1">UP504</strain>
    </source>
</reference>
<evidence type="ECO:0000313" key="2">
    <source>
        <dbReference type="Proteomes" id="UP000886523"/>
    </source>
</evidence>
<dbReference type="Proteomes" id="UP000886523">
    <property type="component" value="Unassembled WGS sequence"/>
</dbReference>